<dbReference type="AlphaFoldDB" id="S8BV22"/>
<name>S8BV22_9LAMI</name>
<evidence type="ECO:0000256" key="3">
    <source>
        <dbReference type="ARBA" id="ARBA00023176"/>
    </source>
</evidence>
<dbReference type="Proteomes" id="UP000015453">
    <property type="component" value="Unassembled WGS sequence"/>
</dbReference>
<dbReference type="InterPro" id="IPR045192">
    <property type="entry name" value="AP180-like"/>
</dbReference>
<dbReference type="InterPro" id="IPR048050">
    <property type="entry name" value="ANTH_N_plant"/>
</dbReference>
<feature type="domain" description="AP180 N-terminal homology (ANTH)" evidence="4">
    <location>
        <begin position="29"/>
        <end position="95"/>
    </location>
</feature>
<reference evidence="5 6" key="1">
    <citation type="journal article" date="2013" name="BMC Genomics">
        <title>The miniature genome of a carnivorous plant Genlisea aurea contains a low number of genes and short non-coding sequences.</title>
        <authorList>
            <person name="Leushkin E.V."/>
            <person name="Sutormin R.A."/>
            <person name="Nabieva E.R."/>
            <person name="Penin A.A."/>
            <person name="Kondrashov A.S."/>
            <person name="Logacheva M.D."/>
        </authorList>
    </citation>
    <scope>NUCLEOTIDE SEQUENCE [LARGE SCALE GENOMIC DNA]</scope>
</reference>
<keyword evidence="3" id="KW-0472">Membrane</keyword>
<dbReference type="GO" id="GO:0048268">
    <property type="term" value="P:clathrin coat assembly"/>
    <property type="evidence" value="ECO:0007669"/>
    <property type="project" value="InterPro"/>
</dbReference>
<feature type="non-terminal residue" evidence="5">
    <location>
        <position position="260"/>
    </location>
</feature>
<accession>S8BV22</accession>
<dbReference type="InterPro" id="IPR008942">
    <property type="entry name" value="ENTH_VHS"/>
</dbReference>
<dbReference type="Gene3D" id="1.25.40.90">
    <property type="match status" value="1"/>
</dbReference>
<dbReference type="GO" id="GO:0030136">
    <property type="term" value="C:clathrin-coated vesicle"/>
    <property type="evidence" value="ECO:0007669"/>
    <property type="project" value="TreeGrafter"/>
</dbReference>
<gene>
    <name evidence="5" type="ORF">M569_16398</name>
</gene>
<comment type="caution">
    <text evidence="5">The sequence shown here is derived from an EMBL/GenBank/DDBJ whole genome shotgun (WGS) entry which is preliminary data.</text>
</comment>
<evidence type="ECO:0000313" key="5">
    <source>
        <dbReference type="EMBL" id="EPS58415.1"/>
    </source>
</evidence>
<keyword evidence="6" id="KW-1185">Reference proteome</keyword>
<keyword evidence="2" id="KW-0254">Endocytosis</keyword>
<sequence length="260" mass="28569">MGKIKLRDMVGLIKDTAASIAKPSAADAVILRTTSHFPPTPPRAHRISAVFALGETSRAAASPIISSLMDRLHRTGDSVVALKCLLLIHHVIRTGPFILQDQLSVFPASGGRNYLKLSSFRDSSSAATTLGYFVCSVSGEEDRGFKISSLLNADLIREIDSLVSILEELCKSPDNPTDEFAREIVGLLCGDYLSAVNEVLLRLTEASHRTSCLSFVDSVELVFALTRLGDCEEKLSEFYDVKKPSIERMWESVRLLREKI</sequence>
<dbReference type="GO" id="GO:0005545">
    <property type="term" value="F:1-phosphatidylinositol binding"/>
    <property type="evidence" value="ECO:0007669"/>
    <property type="project" value="TreeGrafter"/>
</dbReference>
<evidence type="ECO:0000259" key="4">
    <source>
        <dbReference type="Pfam" id="PF07651"/>
    </source>
</evidence>
<dbReference type="PANTHER" id="PTHR22951:SF76">
    <property type="entry name" value="OS09G0468150 PROTEIN"/>
    <property type="match status" value="1"/>
</dbReference>
<dbReference type="PANTHER" id="PTHR22951">
    <property type="entry name" value="CLATHRIN ASSEMBLY PROTEIN"/>
    <property type="match status" value="1"/>
</dbReference>
<dbReference type="GO" id="GO:0000149">
    <property type="term" value="F:SNARE binding"/>
    <property type="evidence" value="ECO:0007669"/>
    <property type="project" value="TreeGrafter"/>
</dbReference>
<dbReference type="SUPFAM" id="SSF48464">
    <property type="entry name" value="ENTH/VHS domain"/>
    <property type="match status" value="1"/>
</dbReference>
<dbReference type="EMBL" id="AUSU01009240">
    <property type="protein sequence ID" value="EPS58415.1"/>
    <property type="molecule type" value="Genomic_DNA"/>
</dbReference>
<keyword evidence="3" id="KW-0168">Coated pit</keyword>
<dbReference type="GO" id="GO:0032050">
    <property type="term" value="F:clathrin heavy chain binding"/>
    <property type="evidence" value="ECO:0007669"/>
    <property type="project" value="TreeGrafter"/>
</dbReference>
<dbReference type="InterPro" id="IPR011417">
    <property type="entry name" value="ANTH_dom"/>
</dbReference>
<protein>
    <recommendedName>
        <fullName evidence="4">AP180 N-terminal homology (ANTH) domain-containing protein</fullName>
    </recommendedName>
</protein>
<dbReference type="GO" id="GO:0006900">
    <property type="term" value="P:vesicle budding from membrane"/>
    <property type="evidence" value="ECO:0007669"/>
    <property type="project" value="TreeGrafter"/>
</dbReference>
<evidence type="ECO:0000256" key="1">
    <source>
        <dbReference type="ARBA" id="ARBA00004600"/>
    </source>
</evidence>
<dbReference type="GO" id="GO:0072583">
    <property type="term" value="P:clathrin-dependent endocytosis"/>
    <property type="evidence" value="ECO:0007669"/>
    <property type="project" value="InterPro"/>
</dbReference>
<dbReference type="GO" id="GO:0005546">
    <property type="term" value="F:phosphatidylinositol-4,5-bisphosphate binding"/>
    <property type="evidence" value="ECO:0007669"/>
    <property type="project" value="TreeGrafter"/>
</dbReference>
<dbReference type="CDD" id="cd16987">
    <property type="entry name" value="ANTH_N_AP180_plant"/>
    <property type="match status" value="1"/>
</dbReference>
<dbReference type="OrthoDB" id="44015at2759"/>
<organism evidence="5 6">
    <name type="scientific">Genlisea aurea</name>
    <dbReference type="NCBI Taxonomy" id="192259"/>
    <lineage>
        <taxon>Eukaryota</taxon>
        <taxon>Viridiplantae</taxon>
        <taxon>Streptophyta</taxon>
        <taxon>Embryophyta</taxon>
        <taxon>Tracheophyta</taxon>
        <taxon>Spermatophyta</taxon>
        <taxon>Magnoliopsida</taxon>
        <taxon>eudicotyledons</taxon>
        <taxon>Gunneridae</taxon>
        <taxon>Pentapetalae</taxon>
        <taxon>asterids</taxon>
        <taxon>lamiids</taxon>
        <taxon>Lamiales</taxon>
        <taxon>Lentibulariaceae</taxon>
        <taxon>Genlisea</taxon>
    </lineage>
</organism>
<dbReference type="GO" id="GO:0005905">
    <property type="term" value="C:clathrin-coated pit"/>
    <property type="evidence" value="ECO:0007669"/>
    <property type="project" value="UniProtKB-SubCell"/>
</dbReference>
<comment type="subcellular location">
    <subcellularLocation>
        <location evidence="1">Membrane</location>
        <location evidence="1">Clathrin-coated pit</location>
    </subcellularLocation>
</comment>
<evidence type="ECO:0000256" key="2">
    <source>
        <dbReference type="ARBA" id="ARBA00022583"/>
    </source>
</evidence>
<evidence type="ECO:0000313" key="6">
    <source>
        <dbReference type="Proteomes" id="UP000015453"/>
    </source>
</evidence>
<dbReference type="Pfam" id="PF07651">
    <property type="entry name" value="ANTH"/>
    <property type="match status" value="1"/>
</dbReference>
<proteinExistence type="predicted"/>